<dbReference type="GO" id="GO:0003700">
    <property type="term" value="F:DNA-binding transcription factor activity"/>
    <property type="evidence" value="ECO:0007669"/>
    <property type="project" value="TreeGrafter"/>
</dbReference>
<dbReference type="Gene3D" id="1.10.357.10">
    <property type="entry name" value="Tetracycline Repressor, domain 2"/>
    <property type="match status" value="1"/>
</dbReference>
<dbReference type="Pfam" id="PF00440">
    <property type="entry name" value="TetR_N"/>
    <property type="match status" value="1"/>
</dbReference>
<dbReference type="GO" id="GO:0000976">
    <property type="term" value="F:transcription cis-regulatory region binding"/>
    <property type="evidence" value="ECO:0007669"/>
    <property type="project" value="TreeGrafter"/>
</dbReference>
<evidence type="ECO:0000256" key="2">
    <source>
        <dbReference type="ARBA" id="ARBA00023125"/>
    </source>
</evidence>
<reference evidence="6 8" key="1">
    <citation type="submission" date="2020-05" db="EMBL/GenBank/DDBJ databases">
        <title>Characterization of novel class B3 metallo-beta-lactamase from novel Pseudomonas species.</title>
        <authorList>
            <person name="Yamada K."/>
            <person name="Aoki K."/>
            <person name="Ishii Y."/>
        </authorList>
    </citation>
    <scope>NUCLEOTIDE SEQUENCE [LARGE SCALE GENOMIC DNA]</scope>
    <source>
        <strain evidence="6 8">TUM18999</strain>
        <strain evidence="7 9">TUM20286</strain>
    </source>
</reference>
<dbReference type="PRINTS" id="PR00455">
    <property type="entry name" value="HTHTETR"/>
</dbReference>
<proteinExistence type="predicted"/>
<sequence>MAKNKRDIDLDVKRGELEETAARLFITCGYDATSMGRIAQELGVTPNTLYWYYGSKDELLVGVLNRLLSDSLKRLPSIMGLTLKDQIAWALQEFEQSRALVNTVHGKLGQSAVIHDWHEGFHRILETTVVRALKTQGVSEGRAGMLATAATFLVEGLLAHPHTEQQRDDILEWFSQNAFADLA</sequence>
<keyword evidence="1" id="KW-0805">Transcription regulation</keyword>
<organism evidence="6 8">
    <name type="scientific">Pseudomonas tohonis</name>
    <dbReference type="NCBI Taxonomy" id="2725477"/>
    <lineage>
        <taxon>Bacteria</taxon>
        <taxon>Pseudomonadati</taxon>
        <taxon>Pseudomonadota</taxon>
        <taxon>Gammaproteobacteria</taxon>
        <taxon>Pseudomonadales</taxon>
        <taxon>Pseudomonadaceae</taxon>
        <taxon>Pseudomonas</taxon>
    </lineage>
</organism>
<evidence type="ECO:0000256" key="3">
    <source>
        <dbReference type="ARBA" id="ARBA00023163"/>
    </source>
</evidence>
<dbReference type="PANTHER" id="PTHR30055">
    <property type="entry name" value="HTH-TYPE TRANSCRIPTIONAL REGULATOR RUTR"/>
    <property type="match status" value="1"/>
</dbReference>
<dbReference type="Proteomes" id="UP000509383">
    <property type="component" value="Chromosome"/>
</dbReference>
<keyword evidence="3" id="KW-0804">Transcription</keyword>
<dbReference type="KEGG" id="ptw:TUM18999_34300"/>
<protein>
    <submittedName>
        <fullName evidence="6">TetR family transcriptional regulator</fullName>
    </submittedName>
</protein>
<evidence type="ECO:0000256" key="1">
    <source>
        <dbReference type="ARBA" id="ARBA00023015"/>
    </source>
</evidence>
<dbReference type="Proteomes" id="UP001054892">
    <property type="component" value="Unassembled WGS sequence"/>
</dbReference>
<dbReference type="InterPro" id="IPR001647">
    <property type="entry name" value="HTH_TetR"/>
</dbReference>
<dbReference type="RefSeq" id="WP_173180375.1">
    <property type="nucleotide sequence ID" value="NZ_AP023189.1"/>
</dbReference>
<dbReference type="SUPFAM" id="SSF46689">
    <property type="entry name" value="Homeodomain-like"/>
    <property type="match status" value="1"/>
</dbReference>
<evidence type="ECO:0000313" key="6">
    <source>
        <dbReference type="EMBL" id="BCG25239.1"/>
    </source>
</evidence>
<keyword evidence="9" id="KW-1185">Reference proteome</keyword>
<evidence type="ECO:0000256" key="4">
    <source>
        <dbReference type="PROSITE-ProRule" id="PRU00335"/>
    </source>
</evidence>
<evidence type="ECO:0000259" key="5">
    <source>
        <dbReference type="PROSITE" id="PS50977"/>
    </source>
</evidence>
<dbReference type="InterPro" id="IPR009057">
    <property type="entry name" value="Homeodomain-like_sf"/>
</dbReference>
<gene>
    <name evidence="6" type="ORF">TUM18999_34300</name>
    <name evidence="7" type="ORF">TUM20286_61790</name>
</gene>
<feature type="DNA-binding region" description="H-T-H motif" evidence="4">
    <location>
        <begin position="34"/>
        <end position="53"/>
    </location>
</feature>
<evidence type="ECO:0000313" key="7">
    <source>
        <dbReference type="EMBL" id="GJN56427.1"/>
    </source>
</evidence>
<dbReference type="InterPro" id="IPR050109">
    <property type="entry name" value="HTH-type_TetR-like_transc_reg"/>
</dbReference>
<dbReference type="PANTHER" id="PTHR30055:SF234">
    <property type="entry name" value="HTH-TYPE TRANSCRIPTIONAL REGULATOR BETI"/>
    <property type="match status" value="1"/>
</dbReference>
<dbReference type="PROSITE" id="PS50977">
    <property type="entry name" value="HTH_TETR_2"/>
    <property type="match status" value="1"/>
</dbReference>
<name>A0A6J4E7D8_9PSED</name>
<dbReference type="EMBL" id="BQKM01000035">
    <property type="protein sequence ID" value="GJN56427.1"/>
    <property type="molecule type" value="Genomic_DNA"/>
</dbReference>
<accession>A0A6J4E7D8</accession>
<dbReference type="AlphaFoldDB" id="A0A6J4E7D8"/>
<evidence type="ECO:0000313" key="9">
    <source>
        <dbReference type="Proteomes" id="UP001054892"/>
    </source>
</evidence>
<keyword evidence="2 4" id="KW-0238">DNA-binding</keyword>
<dbReference type="EMBL" id="AP023189">
    <property type="protein sequence ID" value="BCG25239.1"/>
    <property type="molecule type" value="Genomic_DNA"/>
</dbReference>
<feature type="domain" description="HTH tetR-type" evidence="5">
    <location>
        <begin position="11"/>
        <end position="71"/>
    </location>
</feature>
<evidence type="ECO:0000313" key="8">
    <source>
        <dbReference type="Proteomes" id="UP000509383"/>
    </source>
</evidence>